<keyword evidence="4 12" id="KW-0808">Transferase</keyword>
<keyword evidence="5 12" id="KW-0479">Metal-binding</keyword>
<evidence type="ECO:0000256" key="6">
    <source>
        <dbReference type="ARBA" id="ARBA00022741"/>
    </source>
</evidence>
<dbReference type="GO" id="GO:0004747">
    <property type="term" value="F:ribokinase activity"/>
    <property type="evidence" value="ECO:0007669"/>
    <property type="project" value="UniProtKB-UniRule"/>
</dbReference>
<dbReference type="OrthoDB" id="9775849at2"/>
<proteinExistence type="inferred from homology"/>
<comment type="subunit">
    <text evidence="12">Homodimer.</text>
</comment>
<keyword evidence="6 12" id="KW-0547">Nucleotide-binding</keyword>
<evidence type="ECO:0000256" key="11">
    <source>
        <dbReference type="ARBA" id="ARBA00023277"/>
    </source>
</evidence>
<gene>
    <name evidence="12" type="primary">rbsK</name>
    <name evidence="14" type="ORF">SAMN04488056_10264</name>
</gene>
<dbReference type="PROSITE" id="PS00584">
    <property type="entry name" value="PFKB_KINASES_2"/>
    <property type="match status" value="1"/>
</dbReference>
<evidence type="ECO:0000256" key="7">
    <source>
        <dbReference type="ARBA" id="ARBA00022777"/>
    </source>
</evidence>
<feature type="binding site" evidence="12">
    <location>
        <begin position="38"/>
        <end position="42"/>
    </location>
    <ligand>
        <name>substrate</name>
    </ligand>
</feature>
<dbReference type="Proteomes" id="UP000199236">
    <property type="component" value="Unassembled WGS sequence"/>
</dbReference>
<comment type="catalytic activity">
    <reaction evidence="12">
        <text>D-ribose + ATP = D-ribose 5-phosphate + ADP + H(+)</text>
        <dbReference type="Rhea" id="RHEA:13697"/>
        <dbReference type="ChEBI" id="CHEBI:15378"/>
        <dbReference type="ChEBI" id="CHEBI:30616"/>
        <dbReference type="ChEBI" id="CHEBI:47013"/>
        <dbReference type="ChEBI" id="CHEBI:78346"/>
        <dbReference type="ChEBI" id="CHEBI:456216"/>
        <dbReference type="EC" id="2.7.1.15"/>
    </reaction>
</comment>
<dbReference type="GO" id="GO:0005829">
    <property type="term" value="C:cytosol"/>
    <property type="evidence" value="ECO:0007669"/>
    <property type="project" value="TreeGrafter"/>
</dbReference>
<dbReference type="InterPro" id="IPR029056">
    <property type="entry name" value="Ribokinase-like"/>
</dbReference>
<feature type="binding site" evidence="12">
    <location>
        <position position="248"/>
    </location>
    <ligand>
        <name>K(+)</name>
        <dbReference type="ChEBI" id="CHEBI:29103"/>
    </ligand>
</feature>
<protein>
    <recommendedName>
        <fullName evidence="3 12">Ribokinase</fullName>
        <shortName evidence="12">RK</shortName>
        <ecNumber evidence="2 12">2.7.1.15</ecNumber>
    </recommendedName>
</protein>
<dbReference type="InterPro" id="IPR002173">
    <property type="entry name" value="Carboh/pur_kinase_PfkB_CS"/>
</dbReference>
<feature type="binding site" evidence="12">
    <location>
        <position position="282"/>
    </location>
    <ligand>
        <name>K(+)</name>
        <dbReference type="ChEBI" id="CHEBI:29103"/>
    </ligand>
</feature>
<keyword evidence="11 12" id="KW-0119">Carbohydrate metabolism</keyword>
<name>A0A1I5C077_9HYPH</name>
<dbReference type="Gene3D" id="3.40.1190.20">
    <property type="match status" value="1"/>
</dbReference>
<dbReference type="InterPro" id="IPR011877">
    <property type="entry name" value="Ribokinase"/>
</dbReference>
<keyword evidence="8 12" id="KW-0067">ATP-binding</keyword>
<dbReference type="EC" id="2.7.1.15" evidence="2 12"/>
<comment type="activity regulation">
    <text evidence="12">Activated by a monovalent cation that binds near, but not in, the active site. The most likely occupant of the site in vivo is potassium. Ion binding induces a conformational change that may alter substrate affinity.</text>
</comment>
<dbReference type="AlphaFoldDB" id="A0A1I5C077"/>
<comment type="cofactor">
    <cofactor evidence="12">
        <name>Mg(2+)</name>
        <dbReference type="ChEBI" id="CHEBI:18420"/>
    </cofactor>
    <text evidence="12">Requires a divalent cation, most likely magnesium in vivo, as an electrophilic catalyst to aid phosphoryl group transfer. It is the chelate of the metal and the nucleotide that is the actual substrate.</text>
</comment>
<keyword evidence="15" id="KW-1185">Reference proteome</keyword>
<evidence type="ECO:0000256" key="1">
    <source>
        <dbReference type="ARBA" id="ARBA00005380"/>
    </source>
</evidence>
<comment type="similarity">
    <text evidence="1">Belongs to the carbohydrate kinase pfkB family.</text>
</comment>
<evidence type="ECO:0000256" key="10">
    <source>
        <dbReference type="ARBA" id="ARBA00022958"/>
    </source>
</evidence>
<dbReference type="PANTHER" id="PTHR10584:SF166">
    <property type="entry name" value="RIBOKINASE"/>
    <property type="match status" value="1"/>
</dbReference>
<dbReference type="Pfam" id="PF00294">
    <property type="entry name" value="PfkB"/>
    <property type="match status" value="1"/>
</dbReference>
<feature type="binding site" evidence="12">
    <location>
        <position position="246"/>
    </location>
    <ligand>
        <name>K(+)</name>
        <dbReference type="ChEBI" id="CHEBI:29103"/>
    </ligand>
</feature>
<evidence type="ECO:0000256" key="12">
    <source>
        <dbReference type="HAMAP-Rule" id="MF_01987"/>
    </source>
</evidence>
<dbReference type="InterPro" id="IPR011611">
    <property type="entry name" value="PfkB_dom"/>
</dbReference>
<evidence type="ECO:0000256" key="3">
    <source>
        <dbReference type="ARBA" id="ARBA00016943"/>
    </source>
</evidence>
<keyword evidence="10 12" id="KW-0630">Potassium</keyword>
<comment type="function">
    <text evidence="12">Catalyzes the phosphorylation of ribose at O-5 in a reaction requiring ATP and magnesium. The resulting D-ribose-5-phosphate can then be used either for sythesis of nucleotides, histidine, and tryptophan, or as a component of the pentose phosphate pathway.</text>
</comment>
<evidence type="ECO:0000256" key="4">
    <source>
        <dbReference type="ARBA" id="ARBA00022679"/>
    </source>
</evidence>
<comment type="subcellular location">
    <subcellularLocation>
        <location evidence="12">Cytoplasm</location>
    </subcellularLocation>
</comment>
<evidence type="ECO:0000256" key="5">
    <source>
        <dbReference type="ARBA" id="ARBA00022723"/>
    </source>
</evidence>
<evidence type="ECO:0000256" key="2">
    <source>
        <dbReference type="ARBA" id="ARBA00012035"/>
    </source>
</evidence>
<keyword evidence="9 12" id="KW-0460">Magnesium</keyword>
<comment type="similarity">
    <text evidence="12">Belongs to the carbohydrate kinase PfkB family. Ribokinase subfamily.</text>
</comment>
<sequence>MSITVFGSVNLDLTVSVEQMPEPGVTSHATGFLKGLGGKGANQAVAATRLARGAVRFVAAIGADAFGDSLKASLDGLGVDTRDLVTMPEHDSGIALIHVDVSSQNTITVVGGANMAWSAEGPDACCFDKCKVALFQLETPQDATIAAMRKARAAGASVILDPAPITTSGMDALLAEADIITPNETEAAGLSGTKPTNLEEAREVARSLCARGPRTVIVKLGAKGLAYASSEGQGGIMEPFKVKAIDTVAAGDSFNGALAVALSEGMPLEAALRFASAAGALATTKKGASEAVPDRAAVDGLISNA</sequence>
<comment type="caution">
    <text evidence="12">Lacks conserved residue(s) required for the propagation of feature annotation.</text>
</comment>
<organism evidence="14 15">
    <name type="scientific">Cohaesibacter marisflavi</name>
    <dbReference type="NCBI Taxonomy" id="655353"/>
    <lineage>
        <taxon>Bacteria</taxon>
        <taxon>Pseudomonadati</taxon>
        <taxon>Pseudomonadota</taxon>
        <taxon>Alphaproteobacteria</taxon>
        <taxon>Hyphomicrobiales</taxon>
        <taxon>Cohaesibacteraceae</taxon>
    </lineage>
</organism>
<accession>A0A1I5C077</accession>
<dbReference type="STRING" id="655353.SAMN04488056_10264"/>
<feature type="binding site" evidence="12">
    <location>
        <position position="183"/>
    </location>
    <ligand>
        <name>ATP</name>
        <dbReference type="ChEBI" id="CHEBI:30616"/>
    </ligand>
</feature>
<evidence type="ECO:0000313" key="14">
    <source>
        <dbReference type="EMBL" id="SFN80297.1"/>
    </source>
</evidence>
<feature type="binding site" evidence="12">
    <location>
        <position position="287"/>
    </location>
    <ligand>
        <name>K(+)</name>
        <dbReference type="ChEBI" id="CHEBI:29103"/>
    </ligand>
</feature>
<evidence type="ECO:0000259" key="13">
    <source>
        <dbReference type="Pfam" id="PF00294"/>
    </source>
</evidence>
<dbReference type="CDD" id="cd01174">
    <property type="entry name" value="ribokinase"/>
    <property type="match status" value="1"/>
</dbReference>
<dbReference type="GO" id="GO:0046872">
    <property type="term" value="F:metal ion binding"/>
    <property type="evidence" value="ECO:0007669"/>
    <property type="project" value="UniProtKB-KW"/>
</dbReference>
<dbReference type="SUPFAM" id="SSF53613">
    <property type="entry name" value="Ribokinase-like"/>
    <property type="match status" value="1"/>
</dbReference>
<dbReference type="HAMAP" id="MF_01987">
    <property type="entry name" value="Ribokinase"/>
    <property type="match status" value="1"/>
</dbReference>
<evidence type="ECO:0000256" key="9">
    <source>
        <dbReference type="ARBA" id="ARBA00022842"/>
    </source>
</evidence>
<keyword evidence="7 12" id="KW-0418">Kinase</keyword>
<dbReference type="UniPathway" id="UPA00916">
    <property type="reaction ID" value="UER00889"/>
</dbReference>
<feature type="active site" description="Proton acceptor" evidence="12">
    <location>
        <position position="252"/>
    </location>
</feature>
<dbReference type="PANTHER" id="PTHR10584">
    <property type="entry name" value="SUGAR KINASE"/>
    <property type="match status" value="1"/>
</dbReference>
<dbReference type="PRINTS" id="PR00990">
    <property type="entry name" value="RIBOKINASE"/>
</dbReference>
<dbReference type="InterPro" id="IPR002139">
    <property type="entry name" value="Ribo/fructo_kinase"/>
</dbReference>
<dbReference type="GO" id="GO:0005524">
    <property type="term" value="F:ATP binding"/>
    <property type="evidence" value="ECO:0007669"/>
    <property type="project" value="UniProtKB-UniRule"/>
</dbReference>
<feature type="binding site" evidence="12">
    <location>
        <begin position="251"/>
        <end position="252"/>
    </location>
    <ligand>
        <name>ATP</name>
        <dbReference type="ChEBI" id="CHEBI:30616"/>
    </ligand>
</feature>
<dbReference type="RefSeq" id="WP_090069132.1">
    <property type="nucleotide sequence ID" value="NZ_FOVR01000002.1"/>
</dbReference>
<feature type="binding site" evidence="12">
    <location>
        <begin position="219"/>
        <end position="224"/>
    </location>
    <ligand>
        <name>ATP</name>
        <dbReference type="ChEBI" id="CHEBI:30616"/>
    </ligand>
</feature>
<feature type="domain" description="Carbohydrate kinase PfkB" evidence="13">
    <location>
        <begin position="3"/>
        <end position="294"/>
    </location>
</feature>
<feature type="binding site" evidence="12">
    <location>
        <position position="252"/>
    </location>
    <ligand>
        <name>substrate</name>
    </ligand>
</feature>
<keyword evidence="12" id="KW-0963">Cytoplasm</keyword>
<feature type="binding site" evidence="12">
    <location>
        <position position="285"/>
    </location>
    <ligand>
        <name>K(+)</name>
        <dbReference type="ChEBI" id="CHEBI:29103"/>
    </ligand>
</feature>
<evidence type="ECO:0000256" key="8">
    <source>
        <dbReference type="ARBA" id="ARBA00022840"/>
    </source>
</evidence>
<comment type="pathway">
    <text evidence="12">Carbohydrate metabolism; D-ribose degradation; D-ribose 5-phosphate from beta-D-ribopyranose: step 2/2.</text>
</comment>
<dbReference type="EMBL" id="FOVR01000002">
    <property type="protein sequence ID" value="SFN80297.1"/>
    <property type="molecule type" value="Genomic_DNA"/>
</dbReference>
<feature type="binding site" evidence="12">
    <location>
        <begin position="10"/>
        <end position="12"/>
    </location>
    <ligand>
        <name>substrate</name>
    </ligand>
</feature>
<evidence type="ECO:0000313" key="15">
    <source>
        <dbReference type="Proteomes" id="UP000199236"/>
    </source>
</evidence>
<feature type="binding site" evidence="12">
    <location>
        <position position="138"/>
    </location>
    <ligand>
        <name>substrate</name>
    </ligand>
</feature>
<reference evidence="14 15" key="1">
    <citation type="submission" date="2016-10" db="EMBL/GenBank/DDBJ databases">
        <authorList>
            <person name="de Groot N.N."/>
        </authorList>
    </citation>
    <scope>NUCLEOTIDE SEQUENCE [LARGE SCALE GENOMIC DNA]</scope>
    <source>
        <strain evidence="14 15">CGMCC 1.9157</strain>
    </source>
</reference>
<dbReference type="GO" id="GO:0019303">
    <property type="term" value="P:D-ribose catabolic process"/>
    <property type="evidence" value="ECO:0007669"/>
    <property type="project" value="UniProtKB-UniRule"/>
</dbReference>